<dbReference type="HOGENOM" id="CLU_1025600_0_0_0"/>
<evidence type="ECO:0000313" key="2">
    <source>
        <dbReference type="Proteomes" id="UP000013893"/>
    </source>
</evidence>
<proteinExistence type="predicted"/>
<dbReference type="STRING" id="1332188.L336_0970"/>
<gene>
    <name evidence="1" type="ORF">L336_0970</name>
</gene>
<protein>
    <submittedName>
        <fullName evidence="1">Uncharacterized protein</fullName>
    </submittedName>
</protein>
<reference evidence="1 2" key="1">
    <citation type="journal article" date="2013" name="Nat. Biotechnol.">
        <title>Genome sequences of rare, uncultured bacteria obtained by differential coverage binning of multiple metagenomes.</title>
        <authorList>
            <person name="Albertsen M."/>
            <person name="Hugenholtz P."/>
            <person name="Skarshewski A."/>
            <person name="Nielsen K.L."/>
            <person name="Tyson G.W."/>
            <person name="Nielsen P.H."/>
        </authorList>
    </citation>
    <scope>NUCLEOTIDE SEQUENCE [LARGE SCALE GENOMIC DNA]</scope>
    <source>
        <strain evidence="1">TM71</strain>
    </source>
</reference>
<organism evidence="1 2">
    <name type="scientific">Candidatus Saccharimonas aalborgensis</name>
    <dbReference type="NCBI Taxonomy" id="1332188"/>
    <lineage>
        <taxon>Bacteria</taxon>
        <taxon>Candidatus Saccharimonadota</taxon>
        <taxon>Candidatus Saccharimonadia</taxon>
        <taxon>Candidatus Saccharimonadales</taxon>
        <taxon>Candidatus Saccharimonadaceae</taxon>
        <taxon>Candidatus Saccharimonas</taxon>
    </lineage>
</organism>
<name>R4PNW5_9BACT</name>
<dbReference type="Proteomes" id="UP000013893">
    <property type="component" value="Chromosome"/>
</dbReference>
<dbReference type="EMBL" id="CP005957">
    <property type="protein sequence ID" value="AGL62669.1"/>
    <property type="molecule type" value="Genomic_DNA"/>
</dbReference>
<sequence length="271" mass="31362">MYTSRMTKKTHETLANGIDFEQRDKAIARLRAFLRLETDELLQRPLTDDEKVMLEKCNVWRTMVETKDTPNRRLALAMLGLEEAVRVLYEQAGCDVTRESVVINRDGEEVPYHFSASQAGSDFGMVLGCRFTQPKQLDAYGRPHDSMLHVLLPTDGYLYETLAHGDPHEPQFFASEPDIYSAEWSEDERERLPNGGVTYREINGTRSLYDESGTYIPDPADRRRDVYHRDRVHYRPLYTEDAPGIERYMRITQTLIAQYLEAIEISKRSSS</sequence>
<dbReference type="AlphaFoldDB" id="R4PNW5"/>
<dbReference type="KEGG" id="saal:L336_0970"/>
<evidence type="ECO:0000313" key="1">
    <source>
        <dbReference type="EMBL" id="AGL62669.1"/>
    </source>
</evidence>
<accession>R4PNW5</accession>
<keyword evidence="2" id="KW-1185">Reference proteome</keyword>